<keyword evidence="3 6" id="KW-0479">Metal-binding</keyword>
<dbReference type="EMBL" id="JROO01000046">
    <property type="protein sequence ID" value="KIH96878.1"/>
    <property type="molecule type" value="Genomic_DNA"/>
</dbReference>
<keyword evidence="4" id="KW-0560">Oxidoreductase</keyword>
<evidence type="ECO:0000256" key="6">
    <source>
        <dbReference type="PIRSR" id="PIRSR602401-1"/>
    </source>
</evidence>
<accession>A0A0C2G0N9</accession>
<dbReference type="GO" id="GO:0005506">
    <property type="term" value="F:iron ion binding"/>
    <property type="evidence" value="ECO:0007669"/>
    <property type="project" value="InterPro"/>
</dbReference>
<comment type="caution">
    <text evidence="7">The sequence shown here is derived from an EMBL/GenBank/DDBJ whole genome shotgun (WGS) entry which is preliminary data.</text>
</comment>
<evidence type="ECO:0000256" key="4">
    <source>
        <dbReference type="ARBA" id="ARBA00023002"/>
    </source>
</evidence>
<evidence type="ECO:0000256" key="1">
    <source>
        <dbReference type="ARBA" id="ARBA00010617"/>
    </source>
</evidence>
<dbReference type="Pfam" id="PF00067">
    <property type="entry name" value="p450"/>
    <property type="match status" value="1"/>
</dbReference>
<dbReference type="InterPro" id="IPR002401">
    <property type="entry name" value="Cyt_P450_E_grp-I"/>
</dbReference>
<dbReference type="SUPFAM" id="SSF48264">
    <property type="entry name" value="Cytochrome P450"/>
    <property type="match status" value="1"/>
</dbReference>
<dbReference type="AlphaFoldDB" id="A0A0C2G0N9"/>
<gene>
    <name evidence="7" type="ORF">LP52_22430</name>
</gene>
<keyword evidence="8" id="KW-1185">Reference proteome</keyword>
<dbReference type="GO" id="GO:0016705">
    <property type="term" value="F:oxidoreductase activity, acting on paired donors, with incorporation or reduction of molecular oxygen"/>
    <property type="evidence" value="ECO:0007669"/>
    <property type="project" value="InterPro"/>
</dbReference>
<evidence type="ECO:0000256" key="3">
    <source>
        <dbReference type="ARBA" id="ARBA00022723"/>
    </source>
</evidence>
<dbReference type="InterPro" id="IPR036396">
    <property type="entry name" value="Cyt_P450_sf"/>
</dbReference>
<dbReference type="Gene3D" id="1.10.630.10">
    <property type="entry name" value="Cytochrome P450"/>
    <property type="match status" value="1"/>
</dbReference>
<sequence length="425" mass="47806">MAPRLGSAPVDRTPALLRDPYRFISRRCRRRGTEAFTTRLLLEPTVCVTGPEAAAVFQDPRHFTRQDAAPGRIVETLFGRGGVQGLDGAAHRRRKHLFVSLMSQQRVAELAALTERELDRAAQDWRGRERVVLYDEFRAVLTRAVCTWAGVPLPRADAARRTDQITALFDDAGRVGPRHWRSRRSRRSADRWAADVVGRIRAGRIAPPAETAAYVVAWHRDHNGELLDERVAGVELLNVVRPVVAVSVYLAFAAHALHRHPHWIRGLADQGPDGGDGAADPAELFAQEVRRLYPFFPMAAARARHDMVLCGRRVRRGQRVLLDLYGINHDPRLWEAPEEFRPERFREHRPGPYDFVPQGAGYPDIHHRCPGEPITVALIAAVARRLAGMRYAVPQQDTTVDMRRLPALPRSGCVIRVPPERPAAR</sequence>
<dbReference type="RefSeq" id="WP_040276356.1">
    <property type="nucleotide sequence ID" value="NZ_JROO01000046.1"/>
</dbReference>
<dbReference type="STRING" id="183763.LP52_22430"/>
<dbReference type="PANTHER" id="PTHR24302:SF15">
    <property type="entry name" value="FATTY-ACID PEROXYGENASE"/>
    <property type="match status" value="1"/>
</dbReference>
<evidence type="ECO:0000313" key="8">
    <source>
        <dbReference type="Proteomes" id="UP000031675"/>
    </source>
</evidence>
<organism evidence="7 8">
    <name type="scientific">Streptomonospora alba</name>
    <dbReference type="NCBI Taxonomy" id="183763"/>
    <lineage>
        <taxon>Bacteria</taxon>
        <taxon>Bacillati</taxon>
        <taxon>Actinomycetota</taxon>
        <taxon>Actinomycetes</taxon>
        <taxon>Streptosporangiales</taxon>
        <taxon>Nocardiopsidaceae</taxon>
        <taxon>Streptomonospora</taxon>
    </lineage>
</organism>
<dbReference type="GO" id="GO:0004497">
    <property type="term" value="F:monooxygenase activity"/>
    <property type="evidence" value="ECO:0007669"/>
    <property type="project" value="InterPro"/>
</dbReference>
<comment type="cofactor">
    <cofactor evidence="6">
        <name>heme</name>
        <dbReference type="ChEBI" id="CHEBI:30413"/>
    </cofactor>
</comment>
<name>A0A0C2G0N9_9ACTN</name>
<evidence type="ECO:0000256" key="2">
    <source>
        <dbReference type="ARBA" id="ARBA00022617"/>
    </source>
</evidence>
<dbReference type="GO" id="GO:0020037">
    <property type="term" value="F:heme binding"/>
    <property type="evidence" value="ECO:0007669"/>
    <property type="project" value="InterPro"/>
</dbReference>
<dbReference type="InterPro" id="IPR050705">
    <property type="entry name" value="Cytochrome_P450_3A"/>
</dbReference>
<evidence type="ECO:0000256" key="5">
    <source>
        <dbReference type="ARBA" id="ARBA00023004"/>
    </source>
</evidence>
<comment type="similarity">
    <text evidence="1">Belongs to the cytochrome P450 family.</text>
</comment>
<keyword evidence="5 6" id="KW-0408">Iron</keyword>
<feature type="binding site" description="axial binding residue" evidence="6">
    <location>
        <position position="369"/>
    </location>
    <ligand>
        <name>heme</name>
        <dbReference type="ChEBI" id="CHEBI:30413"/>
    </ligand>
    <ligandPart>
        <name>Fe</name>
        <dbReference type="ChEBI" id="CHEBI:18248"/>
    </ligandPart>
</feature>
<dbReference type="PANTHER" id="PTHR24302">
    <property type="entry name" value="CYTOCHROME P450 FAMILY 3"/>
    <property type="match status" value="1"/>
</dbReference>
<protein>
    <recommendedName>
        <fullName evidence="9">Cytochrome P450</fullName>
    </recommendedName>
</protein>
<dbReference type="OrthoDB" id="9764248at2"/>
<keyword evidence="2 6" id="KW-0349">Heme</keyword>
<dbReference type="Proteomes" id="UP000031675">
    <property type="component" value="Unassembled WGS sequence"/>
</dbReference>
<proteinExistence type="inferred from homology"/>
<dbReference type="PRINTS" id="PR00463">
    <property type="entry name" value="EP450I"/>
</dbReference>
<evidence type="ECO:0008006" key="9">
    <source>
        <dbReference type="Google" id="ProtNLM"/>
    </source>
</evidence>
<dbReference type="InterPro" id="IPR001128">
    <property type="entry name" value="Cyt_P450"/>
</dbReference>
<dbReference type="CDD" id="cd11067">
    <property type="entry name" value="CYP152"/>
    <property type="match status" value="1"/>
</dbReference>
<evidence type="ECO:0000313" key="7">
    <source>
        <dbReference type="EMBL" id="KIH96878.1"/>
    </source>
</evidence>
<reference evidence="8" key="1">
    <citation type="journal article" date="2015" name="Chem. Biol.">
        <title>Structure, bioactivity, and resistance mechanism of streptomonomicin, an unusual lasso Peptide from an understudied halophilic actinomycete.</title>
        <authorList>
            <person name="Metelev M."/>
            <person name="Tietz J.I."/>
            <person name="Melby J.O."/>
            <person name="Blair P.M."/>
            <person name="Zhu L."/>
            <person name="Livnat I."/>
            <person name="Severinov K."/>
            <person name="Mitchell D.A."/>
        </authorList>
    </citation>
    <scope>NUCLEOTIDE SEQUENCE [LARGE SCALE GENOMIC DNA]</scope>
    <source>
        <strain evidence="8">YIM 90003</strain>
    </source>
</reference>